<dbReference type="AlphaFoldDB" id="B0DAY1"/>
<feature type="compositionally biased region" description="Basic and acidic residues" evidence="1">
    <location>
        <begin position="30"/>
        <end position="39"/>
    </location>
</feature>
<dbReference type="EMBL" id="DS547102">
    <property type="protein sequence ID" value="EDR08286.1"/>
    <property type="molecule type" value="Genomic_DNA"/>
</dbReference>
<feature type="region of interest" description="Disordered" evidence="1">
    <location>
        <begin position="11"/>
        <end position="39"/>
    </location>
</feature>
<feature type="non-terminal residue" evidence="2">
    <location>
        <position position="1"/>
    </location>
</feature>
<gene>
    <name evidence="2" type="ORF">LACBIDRAFT_327397</name>
</gene>
<dbReference type="GeneID" id="6076672"/>
<dbReference type="RefSeq" id="XP_001881356.1">
    <property type="nucleotide sequence ID" value="XM_001881321.1"/>
</dbReference>
<keyword evidence="3" id="KW-1185">Reference proteome</keyword>
<evidence type="ECO:0000256" key="1">
    <source>
        <dbReference type="SAM" id="MobiDB-lite"/>
    </source>
</evidence>
<evidence type="ECO:0000313" key="3">
    <source>
        <dbReference type="Proteomes" id="UP000001194"/>
    </source>
</evidence>
<sequence length="285" mass="32062">GEIQHHVLDLSKDHDFSRPTTSPTNIAHYDPTENKSHLDGPADFQLPRKASQISRNYIQQLADIVKQDCDAPPKDRIDLVRFFFSGEVDSHPLPSTETCRVLDGLCPRHLEVVPRIDFRRLLNGMQTPWPLETVLINGEDASKGNQSIPRAFSGLRDLTLYECPLLRLIAPTSGGGLVNLKNLRISGSNVMDSLVHISRANKALFHSVERLVLLSYLHPAQDAGISHMHRGHREWLSTYLKAVHPSPIVPATISQTSLAHTTCNRRNDYRDGRLETFCRRCVMVT</sequence>
<dbReference type="OrthoDB" id="3267648at2759"/>
<dbReference type="KEGG" id="lbc:LACBIDRAFT_327397"/>
<dbReference type="InParanoid" id="B0DAY1"/>
<dbReference type="Proteomes" id="UP000001194">
    <property type="component" value="Unassembled WGS sequence"/>
</dbReference>
<proteinExistence type="predicted"/>
<dbReference type="HOGENOM" id="CLU_978450_0_0_1"/>
<organism evidence="3">
    <name type="scientific">Laccaria bicolor (strain S238N-H82 / ATCC MYA-4686)</name>
    <name type="common">Bicoloured deceiver</name>
    <name type="synonym">Laccaria laccata var. bicolor</name>
    <dbReference type="NCBI Taxonomy" id="486041"/>
    <lineage>
        <taxon>Eukaryota</taxon>
        <taxon>Fungi</taxon>
        <taxon>Dikarya</taxon>
        <taxon>Basidiomycota</taxon>
        <taxon>Agaricomycotina</taxon>
        <taxon>Agaricomycetes</taxon>
        <taxon>Agaricomycetidae</taxon>
        <taxon>Agaricales</taxon>
        <taxon>Agaricineae</taxon>
        <taxon>Hydnangiaceae</taxon>
        <taxon>Laccaria</taxon>
    </lineage>
</organism>
<protein>
    <submittedName>
        <fullName evidence="2">Predicted protein</fullName>
    </submittedName>
</protein>
<name>B0DAY1_LACBS</name>
<accession>B0DAY1</accession>
<reference evidence="2 3" key="1">
    <citation type="journal article" date="2008" name="Nature">
        <title>The genome of Laccaria bicolor provides insights into mycorrhizal symbiosis.</title>
        <authorList>
            <person name="Martin F."/>
            <person name="Aerts A."/>
            <person name="Ahren D."/>
            <person name="Brun A."/>
            <person name="Danchin E.G.J."/>
            <person name="Duchaussoy F."/>
            <person name="Gibon J."/>
            <person name="Kohler A."/>
            <person name="Lindquist E."/>
            <person name="Pereda V."/>
            <person name="Salamov A."/>
            <person name="Shapiro H.J."/>
            <person name="Wuyts J."/>
            <person name="Blaudez D."/>
            <person name="Buee M."/>
            <person name="Brokstein P."/>
            <person name="Canbaeck B."/>
            <person name="Cohen D."/>
            <person name="Courty P.E."/>
            <person name="Coutinho P.M."/>
            <person name="Delaruelle C."/>
            <person name="Detter J.C."/>
            <person name="Deveau A."/>
            <person name="DiFazio S."/>
            <person name="Duplessis S."/>
            <person name="Fraissinet-Tachet L."/>
            <person name="Lucic E."/>
            <person name="Frey-Klett P."/>
            <person name="Fourrey C."/>
            <person name="Feussner I."/>
            <person name="Gay G."/>
            <person name="Grimwood J."/>
            <person name="Hoegger P.J."/>
            <person name="Jain P."/>
            <person name="Kilaru S."/>
            <person name="Labbe J."/>
            <person name="Lin Y.C."/>
            <person name="Legue V."/>
            <person name="Le Tacon F."/>
            <person name="Marmeisse R."/>
            <person name="Melayah D."/>
            <person name="Montanini B."/>
            <person name="Muratet M."/>
            <person name="Nehls U."/>
            <person name="Niculita-Hirzel H."/>
            <person name="Oudot-Le Secq M.P."/>
            <person name="Peter M."/>
            <person name="Quesneville H."/>
            <person name="Rajashekar B."/>
            <person name="Reich M."/>
            <person name="Rouhier N."/>
            <person name="Schmutz J."/>
            <person name="Yin T."/>
            <person name="Chalot M."/>
            <person name="Henrissat B."/>
            <person name="Kuees U."/>
            <person name="Lucas S."/>
            <person name="Van de Peer Y."/>
            <person name="Podila G.K."/>
            <person name="Polle A."/>
            <person name="Pukkila P.J."/>
            <person name="Richardson P.M."/>
            <person name="Rouze P."/>
            <person name="Sanders I.R."/>
            <person name="Stajich J.E."/>
            <person name="Tunlid A."/>
            <person name="Tuskan G."/>
            <person name="Grigoriev I.V."/>
        </authorList>
    </citation>
    <scope>NUCLEOTIDE SEQUENCE [LARGE SCALE GENOMIC DNA]</scope>
    <source>
        <strain evidence="3">S238N-H82 / ATCC MYA-4686</strain>
    </source>
</reference>
<evidence type="ECO:0000313" key="2">
    <source>
        <dbReference type="EMBL" id="EDR08286.1"/>
    </source>
</evidence>